<dbReference type="PANTHER" id="PTHR48100">
    <property type="entry name" value="BROAD-SPECIFICITY PHOSPHATASE YOR283W-RELATED"/>
    <property type="match status" value="1"/>
</dbReference>
<dbReference type="Pfam" id="PF00300">
    <property type="entry name" value="His_Phos_1"/>
    <property type="match status" value="1"/>
</dbReference>
<keyword evidence="2" id="KW-0413">Isomerase</keyword>
<feature type="active site" description="Tele-phosphohistidine intermediate" evidence="3">
    <location>
        <position position="10"/>
    </location>
</feature>
<feature type="active site" description="Proton donor/acceptor" evidence="3">
    <location>
        <position position="84"/>
    </location>
</feature>
<dbReference type="PROSITE" id="PS00175">
    <property type="entry name" value="PG_MUTASE"/>
    <property type="match status" value="1"/>
</dbReference>
<evidence type="ECO:0000256" key="2">
    <source>
        <dbReference type="ARBA" id="ARBA00023235"/>
    </source>
</evidence>
<dbReference type="SMART" id="SM00855">
    <property type="entry name" value="PGAM"/>
    <property type="match status" value="1"/>
</dbReference>
<feature type="binding site" evidence="4">
    <location>
        <begin position="9"/>
        <end position="16"/>
    </location>
    <ligand>
        <name>substrate</name>
    </ligand>
</feature>
<evidence type="ECO:0000256" key="3">
    <source>
        <dbReference type="PIRSR" id="PIRSR613078-1"/>
    </source>
</evidence>
<organism evidence="5">
    <name type="scientific">Herbiconiux sp. A18JL235</name>
    <dbReference type="NCBI Taxonomy" id="3152363"/>
    <lineage>
        <taxon>Bacteria</taxon>
        <taxon>Bacillati</taxon>
        <taxon>Actinomycetota</taxon>
        <taxon>Actinomycetes</taxon>
        <taxon>Micrococcales</taxon>
        <taxon>Microbacteriaceae</taxon>
        <taxon>Herbiconiux</taxon>
    </lineage>
</organism>
<dbReference type="InterPro" id="IPR029033">
    <property type="entry name" value="His_PPase_superfam"/>
</dbReference>
<accession>A0AB39BKS3</accession>
<reference evidence="5" key="1">
    <citation type="submission" date="2024-05" db="EMBL/GenBank/DDBJ databases">
        <title>Herbiconiux sp. A18JL235.</title>
        <authorList>
            <person name="Zhang G."/>
        </authorList>
    </citation>
    <scope>NUCLEOTIDE SEQUENCE</scope>
    <source>
        <strain evidence="5">A18JL235</strain>
    </source>
</reference>
<dbReference type="GO" id="GO:0005737">
    <property type="term" value="C:cytoplasm"/>
    <property type="evidence" value="ECO:0007669"/>
    <property type="project" value="TreeGrafter"/>
</dbReference>
<dbReference type="GO" id="GO:0016791">
    <property type="term" value="F:phosphatase activity"/>
    <property type="evidence" value="ECO:0007669"/>
    <property type="project" value="TreeGrafter"/>
</dbReference>
<evidence type="ECO:0000313" key="5">
    <source>
        <dbReference type="EMBL" id="XDI06703.1"/>
    </source>
</evidence>
<gene>
    <name evidence="5" type="ORF">ABFY20_06260</name>
</gene>
<dbReference type="InterPro" id="IPR050275">
    <property type="entry name" value="PGM_Phosphatase"/>
</dbReference>
<feature type="binding site" evidence="4">
    <location>
        <position position="59"/>
    </location>
    <ligand>
        <name>substrate</name>
    </ligand>
</feature>
<dbReference type="InterPro" id="IPR001345">
    <property type="entry name" value="PG/BPGM_mutase_AS"/>
</dbReference>
<evidence type="ECO:0000256" key="1">
    <source>
        <dbReference type="ARBA" id="ARBA00023152"/>
    </source>
</evidence>
<name>A0AB39BKS3_9MICO</name>
<dbReference type="EMBL" id="CP162511">
    <property type="protein sequence ID" value="XDI06703.1"/>
    <property type="molecule type" value="Genomic_DNA"/>
</dbReference>
<sequence length="191" mass="20242">MTLRLHLVRHGQTTLNAEERVQGWDDSALTAAGLAGVRETAEALREVAFVAAYVSPLGRTMATADEILSHHPLVKPVLDDRLKELHFGSYESRPTLSLLEVGDFATIGAGITAGTFEGFGGGEHSRDFVARITQAFDDIVAAHPEGEVLVVSHGGTIQTLIARVAAYSGPPLANASVTVLERTADGWTLSA</sequence>
<dbReference type="InterPro" id="IPR013078">
    <property type="entry name" value="His_Pase_superF_clade-1"/>
</dbReference>
<evidence type="ECO:0000256" key="4">
    <source>
        <dbReference type="PIRSR" id="PIRSR613078-2"/>
    </source>
</evidence>
<dbReference type="RefSeq" id="WP_368499082.1">
    <property type="nucleotide sequence ID" value="NZ_CP162511.1"/>
</dbReference>
<dbReference type="SUPFAM" id="SSF53254">
    <property type="entry name" value="Phosphoglycerate mutase-like"/>
    <property type="match status" value="1"/>
</dbReference>
<proteinExistence type="predicted"/>
<protein>
    <submittedName>
        <fullName evidence="5">Histidine phosphatase family protein</fullName>
    </submittedName>
</protein>
<dbReference type="CDD" id="cd07067">
    <property type="entry name" value="HP_PGM_like"/>
    <property type="match status" value="1"/>
</dbReference>
<keyword evidence="1" id="KW-0324">Glycolysis</keyword>
<dbReference type="AlphaFoldDB" id="A0AB39BKS3"/>
<dbReference type="Gene3D" id="3.40.50.1240">
    <property type="entry name" value="Phosphoglycerate mutase-like"/>
    <property type="match status" value="1"/>
</dbReference>
<dbReference type="PANTHER" id="PTHR48100:SF1">
    <property type="entry name" value="HISTIDINE PHOSPHATASE FAMILY PROTEIN-RELATED"/>
    <property type="match status" value="1"/>
</dbReference>